<evidence type="ECO:0000313" key="3">
    <source>
        <dbReference type="Proteomes" id="UP000886595"/>
    </source>
</evidence>
<name>A0A8X8ALE5_BRACI</name>
<dbReference type="PROSITE" id="PS50181">
    <property type="entry name" value="FBOX"/>
    <property type="match status" value="1"/>
</dbReference>
<dbReference type="InterPro" id="IPR055294">
    <property type="entry name" value="FBL60-like"/>
</dbReference>
<reference evidence="2 3" key="1">
    <citation type="submission" date="2020-02" db="EMBL/GenBank/DDBJ databases">
        <authorList>
            <person name="Ma Q."/>
            <person name="Huang Y."/>
            <person name="Song X."/>
            <person name="Pei D."/>
        </authorList>
    </citation>
    <scope>NUCLEOTIDE SEQUENCE [LARGE SCALE GENOMIC DNA]</scope>
    <source>
        <strain evidence="2">Sxm20200214</strain>
        <tissue evidence="2">Leaf</tissue>
    </source>
</reference>
<evidence type="ECO:0000313" key="2">
    <source>
        <dbReference type="EMBL" id="KAG2307780.1"/>
    </source>
</evidence>
<dbReference type="Gene3D" id="1.20.1280.50">
    <property type="match status" value="1"/>
</dbReference>
<dbReference type="PANTHER" id="PTHR31293">
    <property type="entry name" value="RNI-LIKE SUPERFAMILY PROTEIN"/>
    <property type="match status" value="1"/>
</dbReference>
<accession>A0A8X8ALE5</accession>
<dbReference type="InterPro" id="IPR055411">
    <property type="entry name" value="LRR_FXL15/At3g58940/PEG3-like"/>
</dbReference>
<dbReference type="Proteomes" id="UP000886595">
    <property type="component" value="Unassembled WGS sequence"/>
</dbReference>
<dbReference type="InterPro" id="IPR001810">
    <property type="entry name" value="F-box_dom"/>
</dbReference>
<sequence>MDRISNLPDEIIHHIGSFLSAKEAAFATVLSKRWRTLFNIIPKLDFNGSLKRGFKDFVDGVLALPVSSRVRTFSLKCIHAPQDEDLINRCLRHVVNRGVLVLELHIRVARKGHSYLLPCDVFTCKTVSTMKLGSGFVIDHLLLPADVSLPSLKSLFLDSVRFFGSDDGRCCSFTTLLSQSPLLEELVMEDMEWERWKWCSTVSSTTLQRLTIQRREWESFDETDDEENIRLDSRCLTHDFDYISFDTPALTYLEYSDYVPKEYLIVNLGSLVEANLNLCVDEHGVWQNQHANTFNPMTLINGLKNVEILNLTIEAVEMFYVFNESTPMFEKVSQITIDLSNSCWFSLPTVIKKFPNLKTLIIEDSLHYRFGEGVLVCECVSEYSFLLSCPVEVLKINKYNGYVNELEQMKHFLGKLSCLELVEVRAQATSSEEKLQIMADLLMLPRASSKCKIQVKFFQNSY</sequence>
<protein>
    <recommendedName>
        <fullName evidence="1">F-box domain-containing protein</fullName>
    </recommendedName>
</protein>
<gene>
    <name evidence="2" type="ORF">Bca52824_027528</name>
</gene>
<feature type="domain" description="F-box" evidence="1">
    <location>
        <begin position="1"/>
        <end position="57"/>
    </location>
</feature>
<dbReference type="AlphaFoldDB" id="A0A8X8ALE5"/>
<evidence type="ECO:0000259" key="1">
    <source>
        <dbReference type="PROSITE" id="PS50181"/>
    </source>
</evidence>
<dbReference type="InterPro" id="IPR036047">
    <property type="entry name" value="F-box-like_dom_sf"/>
</dbReference>
<organism evidence="2 3">
    <name type="scientific">Brassica carinata</name>
    <name type="common">Ethiopian mustard</name>
    <name type="synonym">Abyssinian cabbage</name>
    <dbReference type="NCBI Taxonomy" id="52824"/>
    <lineage>
        <taxon>Eukaryota</taxon>
        <taxon>Viridiplantae</taxon>
        <taxon>Streptophyta</taxon>
        <taxon>Embryophyta</taxon>
        <taxon>Tracheophyta</taxon>
        <taxon>Spermatophyta</taxon>
        <taxon>Magnoliopsida</taxon>
        <taxon>eudicotyledons</taxon>
        <taxon>Gunneridae</taxon>
        <taxon>Pentapetalae</taxon>
        <taxon>rosids</taxon>
        <taxon>malvids</taxon>
        <taxon>Brassicales</taxon>
        <taxon>Brassicaceae</taxon>
        <taxon>Brassiceae</taxon>
        <taxon>Brassica</taxon>
    </lineage>
</organism>
<dbReference type="OrthoDB" id="612216at2759"/>
<dbReference type="InterPro" id="IPR006566">
    <property type="entry name" value="FBD"/>
</dbReference>
<dbReference type="SUPFAM" id="SSF81383">
    <property type="entry name" value="F-box domain"/>
    <property type="match status" value="1"/>
</dbReference>
<keyword evidence="3" id="KW-1185">Reference proteome</keyword>
<dbReference type="Pfam" id="PF24758">
    <property type="entry name" value="LRR_At5g56370"/>
    <property type="match status" value="1"/>
</dbReference>
<comment type="caution">
    <text evidence="2">The sequence shown here is derived from an EMBL/GenBank/DDBJ whole genome shotgun (WGS) entry which is preliminary data.</text>
</comment>
<dbReference type="Pfam" id="PF00646">
    <property type="entry name" value="F-box"/>
    <property type="match status" value="1"/>
</dbReference>
<dbReference type="EMBL" id="JAAMPC010000006">
    <property type="protein sequence ID" value="KAG2307780.1"/>
    <property type="molecule type" value="Genomic_DNA"/>
</dbReference>
<proteinExistence type="predicted"/>
<dbReference type="SMART" id="SM00579">
    <property type="entry name" value="FBD"/>
    <property type="match status" value="1"/>
</dbReference>
<dbReference type="PANTHER" id="PTHR31293:SF12">
    <property type="entry name" value="RNI-LIKE SUPERFAMILY PROTEIN"/>
    <property type="match status" value="1"/>
</dbReference>